<dbReference type="Proteomes" id="UP000823941">
    <property type="component" value="Chromosome 15"/>
</dbReference>
<reference evidence="2 3" key="1">
    <citation type="submission" date="2021-06" db="EMBL/GenBank/DDBJ databases">
        <title>A haploid diamondback moth (Plutella xylostella L.) genome assembly resolves 31 chromosomes and identifies a diamide resistance mutation.</title>
        <authorList>
            <person name="Ward C.M."/>
            <person name="Perry K.D."/>
            <person name="Baker G."/>
            <person name="Powis K."/>
            <person name="Heckel D.G."/>
            <person name="Baxter S.W."/>
        </authorList>
    </citation>
    <scope>NUCLEOTIDE SEQUENCE [LARGE SCALE GENOMIC DNA]</scope>
    <source>
        <strain evidence="2 3">LV</strain>
        <tissue evidence="2">Single pupa</tissue>
    </source>
</reference>
<protein>
    <submittedName>
        <fullName evidence="2">Uncharacterized protein</fullName>
    </submittedName>
</protein>
<feature type="transmembrane region" description="Helical" evidence="1">
    <location>
        <begin position="136"/>
        <end position="157"/>
    </location>
</feature>
<keyword evidence="1" id="KW-0472">Membrane</keyword>
<name>A0ABQ7QGI9_PLUXY</name>
<keyword evidence="1" id="KW-1133">Transmembrane helix</keyword>
<feature type="transmembrane region" description="Helical" evidence="1">
    <location>
        <begin position="72"/>
        <end position="93"/>
    </location>
</feature>
<accession>A0ABQ7QGI9</accession>
<gene>
    <name evidence="2" type="ORF">JYU34_011239</name>
</gene>
<evidence type="ECO:0000256" key="1">
    <source>
        <dbReference type="SAM" id="Phobius"/>
    </source>
</evidence>
<dbReference type="EMBL" id="JAHIBW010000015">
    <property type="protein sequence ID" value="KAG7304299.1"/>
    <property type="molecule type" value="Genomic_DNA"/>
</dbReference>
<comment type="caution">
    <text evidence="2">The sequence shown here is derived from an EMBL/GenBank/DDBJ whole genome shotgun (WGS) entry which is preliminary data.</text>
</comment>
<feature type="transmembrane region" description="Helical" evidence="1">
    <location>
        <begin position="224"/>
        <end position="249"/>
    </location>
</feature>
<proteinExistence type="predicted"/>
<evidence type="ECO:0000313" key="3">
    <source>
        <dbReference type="Proteomes" id="UP000823941"/>
    </source>
</evidence>
<keyword evidence="3" id="KW-1185">Reference proteome</keyword>
<evidence type="ECO:0000313" key="2">
    <source>
        <dbReference type="EMBL" id="KAG7304299.1"/>
    </source>
</evidence>
<organism evidence="2 3">
    <name type="scientific">Plutella xylostella</name>
    <name type="common">Diamondback moth</name>
    <name type="synonym">Plutella maculipennis</name>
    <dbReference type="NCBI Taxonomy" id="51655"/>
    <lineage>
        <taxon>Eukaryota</taxon>
        <taxon>Metazoa</taxon>
        <taxon>Ecdysozoa</taxon>
        <taxon>Arthropoda</taxon>
        <taxon>Hexapoda</taxon>
        <taxon>Insecta</taxon>
        <taxon>Pterygota</taxon>
        <taxon>Neoptera</taxon>
        <taxon>Endopterygota</taxon>
        <taxon>Lepidoptera</taxon>
        <taxon>Glossata</taxon>
        <taxon>Ditrysia</taxon>
        <taxon>Yponomeutoidea</taxon>
        <taxon>Plutellidae</taxon>
        <taxon>Plutella</taxon>
    </lineage>
</organism>
<keyword evidence="1" id="KW-0812">Transmembrane</keyword>
<sequence>MNQYQTERRLCWMYGLLSLLLAVCVICIGVPYNHWRGTLDVCPGSWLENTNCGCILYGVNSFQYFNGGHNRICLYAVFAPLPLILYAVVMALFHMYRVCINNVGQYEDEKSTAMEEIEGESIVVTTRTRVSERNDGVIHCWVPSTVFACIFAIYNLVHASIVTDGYLKTCTQYRGALVKEFRASGDHATAIHFRLTCQAIFDFMDYIQKDAPNSRRGDIINTGVALQLALITAWLAVALWIAVAVYTALRAYKERTVLTCCGN</sequence>
<feature type="transmembrane region" description="Helical" evidence="1">
    <location>
        <begin position="12"/>
        <end position="32"/>
    </location>
</feature>